<sequence>MTTEEPTLVKTLDFQLDIQSDNESLLKDATLEARWVYNETIRLAKEGVDWDDISPRLEDEADLIKNTTQRIVAKALEAMENYYDYDDYNIPSHTKDGAYPLRANYEEGYNLSLTDDGEVAFRISAKPYNHVKGILKGSDAHLDLLKNALTSDEWKVTTSEALWRGGEPELHVNIRNTERTVRDKQDSRTVIGVDVNEDNIALTSLSEDGVEDTLVIDFPEIKFERHRYFTMRKRVQNAGKSSIHDTLEGREERFVRDRLHKVSRHIVEWSQQFEKPCIVFEDLKEMRDSIDYGTRMNRRLHYLPFRALQFYTSYKAAFEGIPSESIDPYKTSQRCPLCGHAERANRRKKRFKCKSCDHQDHSDRSASVNIAVKGIEKYMDWNVPALNSLPVVRKVRRQASGLVDSPTVTHPTVRGYPADGQVEVSD</sequence>
<gene>
    <name evidence="4" type="ORF">NP511_21805</name>
</gene>
<evidence type="ECO:0000256" key="2">
    <source>
        <dbReference type="SAM" id="MobiDB-lite"/>
    </source>
</evidence>
<dbReference type="EMBL" id="CP101873">
    <property type="protein sequence ID" value="WMT07988.1"/>
    <property type="molecule type" value="Genomic_DNA"/>
</dbReference>
<proteinExistence type="predicted"/>
<dbReference type="Proteomes" id="UP001224926">
    <property type="component" value="Chromosome"/>
</dbReference>
<protein>
    <submittedName>
        <fullName evidence="4">Transposase</fullName>
    </submittedName>
</protein>
<dbReference type="NCBIfam" id="TIGR01766">
    <property type="entry name" value="IS200/IS605 family accessory protein TnpB-like domain"/>
    <property type="match status" value="1"/>
</dbReference>
<dbReference type="GO" id="GO:0003677">
    <property type="term" value="F:DNA binding"/>
    <property type="evidence" value="ECO:0007669"/>
    <property type="project" value="UniProtKB-KW"/>
</dbReference>
<keyword evidence="1" id="KW-0238">DNA-binding</keyword>
<feature type="region of interest" description="Disordered" evidence="2">
    <location>
        <begin position="403"/>
        <end position="426"/>
    </location>
</feature>
<feature type="domain" description="Cas12f1-like TNB" evidence="3">
    <location>
        <begin position="305"/>
        <end position="370"/>
    </location>
</feature>
<reference evidence="4 5" key="1">
    <citation type="submission" date="2022-07" db="EMBL/GenBank/DDBJ databases">
        <title>Two temperate virus in Haloterrigena jeotgali A29.</title>
        <authorList>
            <person name="Deng X."/>
        </authorList>
    </citation>
    <scope>NUCLEOTIDE SEQUENCE [LARGE SCALE GENOMIC DNA]</scope>
    <source>
        <strain evidence="4 5">A29</strain>
    </source>
</reference>
<evidence type="ECO:0000313" key="5">
    <source>
        <dbReference type="Proteomes" id="UP001224926"/>
    </source>
</evidence>
<organism evidence="4 5">
    <name type="scientific">Natrinema thermotolerans</name>
    <dbReference type="NCBI Taxonomy" id="121872"/>
    <lineage>
        <taxon>Archaea</taxon>
        <taxon>Methanobacteriati</taxon>
        <taxon>Methanobacteriota</taxon>
        <taxon>Stenosarchaea group</taxon>
        <taxon>Halobacteria</taxon>
        <taxon>Halobacteriales</taxon>
        <taxon>Natrialbaceae</taxon>
        <taxon>Natrinema</taxon>
    </lineage>
</organism>
<evidence type="ECO:0000259" key="3">
    <source>
        <dbReference type="Pfam" id="PF07282"/>
    </source>
</evidence>
<accession>A0AAF0P9J2</accession>
<name>A0AAF0P9J2_9EURY</name>
<evidence type="ECO:0000256" key="1">
    <source>
        <dbReference type="ARBA" id="ARBA00023125"/>
    </source>
</evidence>
<evidence type="ECO:0000313" key="4">
    <source>
        <dbReference type="EMBL" id="WMT07988.1"/>
    </source>
</evidence>
<dbReference type="InterPro" id="IPR010095">
    <property type="entry name" value="Cas12f1-like_TNB"/>
</dbReference>
<dbReference type="NCBIfam" id="NF040570">
    <property type="entry name" value="guided_TnpB"/>
    <property type="match status" value="1"/>
</dbReference>
<dbReference type="Pfam" id="PF07282">
    <property type="entry name" value="Cas12f1-like_TNB"/>
    <property type="match status" value="1"/>
</dbReference>
<dbReference type="AlphaFoldDB" id="A0AAF0P9J2"/>
<dbReference type="GeneID" id="84216635"/>
<keyword evidence="5" id="KW-1185">Reference proteome</keyword>
<dbReference type="RefSeq" id="WP_049967065.1">
    <property type="nucleotide sequence ID" value="NZ_CP101873.1"/>
</dbReference>